<comment type="similarity">
    <text evidence="1 2">Belongs to the small heat shock protein (HSP20) family.</text>
</comment>
<name>A0AA88IM02_TACVA</name>
<dbReference type="GO" id="GO:0042026">
    <property type="term" value="P:protein refolding"/>
    <property type="evidence" value="ECO:0007669"/>
    <property type="project" value="TreeGrafter"/>
</dbReference>
<organism evidence="4 5">
    <name type="scientific">Tachysurus vachellii</name>
    <name type="common">Darkbarbel catfish</name>
    <name type="synonym">Pelteobagrus vachellii</name>
    <dbReference type="NCBI Taxonomy" id="175792"/>
    <lineage>
        <taxon>Eukaryota</taxon>
        <taxon>Metazoa</taxon>
        <taxon>Chordata</taxon>
        <taxon>Craniata</taxon>
        <taxon>Vertebrata</taxon>
        <taxon>Euteleostomi</taxon>
        <taxon>Actinopterygii</taxon>
        <taxon>Neopterygii</taxon>
        <taxon>Teleostei</taxon>
        <taxon>Ostariophysi</taxon>
        <taxon>Siluriformes</taxon>
        <taxon>Bagridae</taxon>
        <taxon>Tachysurus</taxon>
    </lineage>
</organism>
<proteinExistence type="inferred from homology"/>
<gene>
    <name evidence="4" type="ORF">Q7C36_022696</name>
</gene>
<dbReference type="Gene3D" id="2.60.40.790">
    <property type="match status" value="1"/>
</dbReference>
<sequence>MPRPLFSRNGSWDSIQDWPKASILDQCRGPPFLLESDYGNWLNIARKTLETSTCPGFLSFPLVTPACPEVSPSSRDGQQFSDDACDSKTWRISLDVSHFCQEEIRVKINEAYLEIAGEHQEIHKDHGTISRSFTRNYKLPAEVDPQKMNFSFSPEGVLLVEVPVGVSSNSCPKETAIPIQMKEKH</sequence>
<dbReference type="GO" id="GO:0009408">
    <property type="term" value="P:response to heat"/>
    <property type="evidence" value="ECO:0007669"/>
    <property type="project" value="TreeGrafter"/>
</dbReference>
<evidence type="ECO:0000313" key="4">
    <source>
        <dbReference type="EMBL" id="KAK2816425.1"/>
    </source>
</evidence>
<accession>A0AA88IM02</accession>
<dbReference type="Proteomes" id="UP001187315">
    <property type="component" value="Unassembled WGS sequence"/>
</dbReference>
<evidence type="ECO:0000259" key="3">
    <source>
        <dbReference type="PROSITE" id="PS01031"/>
    </source>
</evidence>
<dbReference type="PANTHER" id="PTHR45640:SF7">
    <property type="entry name" value="HEAT SHOCK PROTEIN BETA-1"/>
    <property type="match status" value="1"/>
</dbReference>
<dbReference type="PROSITE" id="PS01031">
    <property type="entry name" value="SHSP"/>
    <property type="match status" value="1"/>
</dbReference>
<dbReference type="InterPro" id="IPR008978">
    <property type="entry name" value="HSP20-like_chaperone"/>
</dbReference>
<dbReference type="GO" id="GO:0043066">
    <property type="term" value="P:negative regulation of apoptotic process"/>
    <property type="evidence" value="ECO:0007669"/>
    <property type="project" value="TreeGrafter"/>
</dbReference>
<keyword evidence="5" id="KW-1185">Reference proteome</keyword>
<dbReference type="AlphaFoldDB" id="A0AA88IM02"/>
<comment type="caution">
    <text evidence="4">The sequence shown here is derived from an EMBL/GenBank/DDBJ whole genome shotgun (WGS) entry which is preliminary data.</text>
</comment>
<dbReference type="InterPro" id="IPR002068">
    <property type="entry name" value="A-crystallin/Hsp20_dom"/>
</dbReference>
<dbReference type="InterPro" id="IPR001436">
    <property type="entry name" value="Alpha-crystallin/sHSP_animal"/>
</dbReference>
<feature type="domain" description="SHSP" evidence="3">
    <location>
        <begin position="71"/>
        <end position="180"/>
    </location>
</feature>
<evidence type="ECO:0000256" key="2">
    <source>
        <dbReference type="RuleBase" id="RU003616"/>
    </source>
</evidence>
<dbReference type="EMBL" id="JAVHJS010000025">
    <property type="protein sequence ID" value="KAK2816425.1"/>
    <property type="molecule type" value="Genomic_DNA"/>
</dbReference>
<evidence type="ECO:0000256" key="1">
    <source>
        <dbReference type="PROSITE-ProRule" id="PRU00285"/>
    </source>
</evidence>
<dbReference type="GO" id="GO:0005634">
    <property type="term" value="C:nucleus"/>
    <property type="evidence" value="ECO:0007669"/>
    <property type="project" value="TreeGrafter"/>
</dbReference>
<evidence type="ECO:0000313" key="5">
    <source>
        <dbReference type="Proteomes" id="UP001187315"/>
    </source>
</evidence>
<dbReference type="PRINTS" id="PR00299">
    <property type="entry name" value="ACRYSTALLIN"/>
</dbReference>
<reference evidence="4" key="1">
    <citation type="submission" date="2023-08" db="EMBL/GenBank/DDBJ databases">
        <title>Pelteobagrus vachellii genome.</title>
        <authorList>
            <person name="Liu H."/>
        </authorList>
    </citation>
    <scope>NUCLEOTIDE SEQUENCE</scope>
    <source>
        <strain evidence="4">PRFRI_2022a</strain>
        <tissue evidence="4">Muscle</tissue>
    </source>
</reference>
<dbReference type="GO" id="GO:0005737">
    <property type="term" value="C:cytoplasm"/>
    <property type="evidence" value="ECO:0007669"/>
    <property type="project" value="TreeGrafter"/>
</dbReference>
<protein>
    <recommendedName>
        <fullName evidence="3">SHSP domain-containing protein</fullName>
    </recommendedName>
</protein>
<dbReference type="PANTHER" id="PTHR45640">
    <property type="entry name" value="HEAT SHOCK PROTEIN HSP-12.2-RELATED"/>
    <property type="match status" value="1"/>
</dbReference>
<dbReference type="SUPFAM" id="SSF49764">
    <property type="entry name" value="HSP20-like chaperones"/>
    <property type="match status" value="1"/>
</dbReference>
<dbReference type="GO" id="GO:0051082">
    <property type="term" value="F:unfolded protein binding"/>
    <property type="evidence" value="ECO:0007669"/>
    <property type="project" value="TreeGrafter"/>
</dbReference>
<dbReference type="Pfam" id="PF00011">
    <property type="entry name" value="HSP20"/>
    <property type="match status" value="1"/>
</dbReference>